<dbReference type="Proteomes" id="UP000298381">
    <property type="component" value="Unassembled WGS sequence"/>
</dbReference>
<dbReference type="Gene3D" id="3.10.310.70">
    <property type="match status" value="1"/>
</dbReference>
<comment type="caution">
    <text evidence="2">The sequence shown here is derived from an EMBL/GenBank/DDBJ whole genome shotgun (WGS) entry which is preliminary data.</text>
</comment>
<dbReference type="InterPro" id="IPR013108">
    <property type="entry name" value="Amidohydro_3"/>
</dbReference>
<dbReference type="SUPFAM" id="SSF51338">
    <property type="entry name" value="Composite domain of metallo-dependent hydrolases"/>
    <property type="match status" value="1"/>
</dbReference>
<accession>A0A4Z0D5T5</accession>
<dbReference type="RefSeq" id="WP_135270976.1">
    <property type="nucleotide sequence ID" value="NZ_SRIB01000006.1"/>
</dbReference>
<dbReference type="OrthoDB" id="9776488at2"/>
<sequence length="532" mass="60614">MEKIFYNGKFYQGRDMFKQAMFVKDGIIEKIGTNEEILSLNKNCELIDLQGRTVIPGFNDSHLHLEGVGYRLSNLNLYGLQSIDEVIENAKKYIIDNKIDDVLLGNGWNQDYFVGEKRLLNRHDLDQISRDIPIVFTRVCGHILVANTKALEILEIDENTLDVEGGKIIREDDGFPNGVFCENAMKLFNKFLNTTTAEQRKKYIKLAIAHALENGVTSVQTNDVSGDNFEEVLSAYKEIEKEGKLYIRITHQCAFENISAISRFINNFNEREYNTNFNKIGPIKLFADGSLGARTAYLRDEYKDDIGNSGVNIYTDEELDEITKYIDSNNRQMLIHAIGDGAIEQVLNSYEKIINNGNKNRHGIVHLQITDEEIIAKMKKLECLALVQPIFLNYDIHIVEDRVGERLAKTSYAFNTLVKKGVHVSLGTDAPVEDLNPFNNIYCAVNRKDLSGELDKSWNESEIMDIYDAIDAYTKGSAYVSFEESIKGRLEENYYADFAVLDDDIFKIDAERIKDIKTVMTVVGGEIVYRKQ</sequence>
<dbReference type="Gene3D" id="3.20.20.140">
    <property type="entry name" value="Metal-dependent hydrolases"/>
    <property type="match status" value="1"/>
</dbReference>
<evidence type="ECO:0000259" key="1">
    <source>
        <dbReference type="Pfam" id="PF07969"/>
    </source>
</evidence>
<evidence type="ECO:0000313" key="2">
    <source>
        <dbReference type="EMBL" id="TFZ40203.1"/>
    </source>
</evidence>
<evidence type="ECO:0000313" key="3">
    <source>
        <dbReference type="Proteomes" id="UP000298381"/>
    </source>
</evidence>
<dbReference type="GO" id="GO:0016810">
    <property type="term" value="F:hydrolase activity, acting on carbon-nitrogen (but not peptide) bonds"/>
    <property type="evidence" value="ECO:0007669"/>
    <property type="project" value="InterPro"/>
</dbReference>
<proteinExistence type="predicted"/>
<dbReference type="Pfam" id="PF07969">
    <property type="entry name" value="Amidohydro_3"/>
    <property type="match status" value="1"/>
</dbReference>
<protein>
    <submittedName>
        <fullName evidence="2">Amidohydrolase</fullName>
    </submittedName>
</protein>
<dbReference type="Gene3D" id="2.30.40.10">
    <property type="entry name" value="Urease, subunit C, domain 1"/>
    <property type="match status" value="1"/>
</dbReference>
<dbReference type="PANTHER" id="PTHR22642:SF2">
    <property type="entry name" value="PROTEIN LONG AFTER FAR-RED 3"/>
    <property type="match status" value="1"/>
</dbReference>
<name>A0A4Z0D5T5_9FIRM</name>
<dbReference type="InterPro" id="IPR032466">
    <property type="entry name" value="Metal_Hydrolase"/>
</dbReference>
<reference evidence="2 3" key="1">
    <citation type="submission" date="2019-03" db="EMBL/GenBank/DDBJ databases">
        <title>Draft genome sequence data and analysis of a Fermenting Bacterium, Soehngenia longevitae strain 1933PT, isolated from petroleum reservoir in Azerbaijan.</title>
        <authorList>
            <person name="Grouzdev D.S."/>
            <person name="Bidzhieva S.K."/>
            <person name="Sokolova D.S."/>
            <person name="Tourova T.P."/>
            <person name="Poltaraus A.B."/>
            <person name="Nazina T.N."/>
        </authorList>
    </citation>
    <scope>NUCLEOTIDE SEQUENCE [LARGE SCALE GENOMIC DNA]</scope>
    <source>
        <strain evidence="2 3">1933P</strain>
    </source>
</reference>
<keyword evidence="3" id="KW-1185">Reference proteome</keyword>
<dbReference type="InterPro" id="IPR011059">
    <property type="entry name" value="Metal-dep_hydrolase_composite"/>
</dbReference>
<dbReference type="CDD" id="cd01300">
    <property type="entry name" value="YtcJ_like"/>
    <property type="match status" value="1"/>
</dbReference>
<keyword evidence="2" id="KW-0378">Hydrolase</keyword>
<dbReference type="AlphaFoldDB" id="A0A4Z0D5T5"/>
<dbReference type="InterPro" id="IPR033932">
    <property type="entry name" value="YtcJ-like"/>
</dbReference>
<dbReference type="PANTHER" id="PTHR22642">
    <property type="entry name" value="IMIDAZOLONEPROPIONASE"/>
    <property type="match status" value="1"/>
</dbReference>
<feature type="domain" description="Amidohydrolase 3" evidence="1">
    <location>
        <begin position="45"/>
        <end position="529"/>
    </location>
</feature>
<dbReference type="EMBL" id="SRIB01000006">
    <property type="protein sequence ID" value="TFZ40203.1"/>
    <property type="molecule type" value="Genomic_DNA"/>
</dbReference>
<dbReference type="SUPFAM" id="SSF51556">
    <property type="entry name" value="Metallo-dependent hydrolases"/>
    <property type="match status" value="1"/>
</dbReference>
<organism evidence="2 3">
    <name type="scientific">Soehngenia longivitae</name>
    <dbReference type="NCBI Taxonomy" id="2562294"/>
    <lineage>
        <taxon>Bacteria</taxon>
        <taxon>Bacillati</taxon>
        <taxon>Bacillota</taxon>
        <taxon>Tissierellia</taxon>
        <taxon>Tissierellales</taxon>
        <taxon>Tissierellaceae</taxon>
        <taxon>Soehngenia</taxon>
    </lineage>
</organism>
<gene>
    <name evidence="2" type="ORF">E4100_05160</name>
</gene>